<dbReference type="EMBL" id="JBBXMP010000062">
    <property type="protein sequence ID" value="KAL0064443.1"/>
    <property type="molecule type" value="Genomic_DNA"/>
</dbReference>
<evidence type="ECO:0000259" key="10">
    <source>
        <dbReference type="Pfam" id="PF00850"/>
    </source>
</evidence>
<evidence type="ECO:0000256" key="5">
    <source>
        <dbReference type="ARBA" id="ARBA00022801"/>
    </source>
</evidence>
<accession>A0ABR2ZUJ6</accession>
<feature type="domain" description="Histone deacetylase" evidence="10">
    <location>
        <begin position="37"/>
        <end position="378"/>
    </location>
</feature>
<evidence type="ECO:0000313" key="11">
    <source>
        <dbReference type="EMBL" id="KAL0064443.1"/>
    </source>
</evidence>
<dbReference type="Pfam" id="PF00850">
    <property type="entry name" value="Hist_deacetyl"/>
    <property type="match status" value="1"/>
</dbReference>
<comment type="caution">
    <text evidence="11">The sequence shown here is derived from an EMBL/GenBank/DDBJ whole genome shotgun (WGS) entry which is preliminary data.</text>
</comment>
<keyword evidence="7" id="KW-0805">Transcription regulation</keyword>
<keyword evidence="6" id="KW-0156">Chromatin regulator</keyword>
<evidence type="ECO:0000256" key="7">
    <source>
        <dbReference type="ARBA" id="ARBA00023015"/>
    </source>
</evidence>
<evidence type="ECO:0000313" key="12">
    <source>
        <dbReference type="Proteomes" id="UP001437256"/>
    </source>
</evidence>
<dbReference type="InterPro" id="IPR023696">
    <property type="entry name" value="Ureohydrolase_dom_sf"/>
</dbReference>
<gene>
    <name evidence="11" type="ORF">AAF712_008607</name>
</gene>
<evidence type="ECO:0000256" key="2">
    <source>
        <dbReference type="ARBA" id="ARBA00006457"/>
    </source>
</evidence>
<keyword evidence="12" id="KW-1185">Reference proteome</keyword>
<comment type="similarity">
    <text evidence="2">Belongs to the histone deacetylase family. HD type 1 subfamily.</text>
</comment>
<dbReference type="InterPro" id="IPR000286">
    <property type="entry name" value="HDACs"/>
</dbReference>
<proteinExistence type="inferred from homology"/>
<organism evidence="11 12">
    <name type="scientific">Marasmius tenuissimus</name>
    <dbReference type="NCBI Taxonomy" id="585030"/>
    <lineage>
        <taxon>Eukaryota</taxon>
        <taxon>Fungi</taxon>
        <taxon>Dikarya</taxon>
        <taxon>Basidiomycota</taxon>
        <taxon>Agaricomycotina</taxon>
        <taxon>Agaricomycetes</taxon>
        <taxon>Agaricomycetidae</taxon>
        <taxon>Agaricales</taxon>
        <taxon>Marasmiineae</taxon>
        <taxon>Marasmiaceae</taxon>
        <taxon>Marasmius</taxon>
    </lineage>
</organism>
<reference evidence="11 12" key="1">
    <citation type="submission" date="2024-05" db="EMBL/GenBank/DDBJ databases">
        <title>A draft genome resource for the thread blight pathogen Marasmius tenuissimus strain MS-2.</title>
        <authorList>
            <person name="Yulfo-Soto G.E."/>
            <person name="Baruah I.K."/>
            <person name="Amoako-Attah I."/>
            <person name="Bukari Y."/>
            <person name="Meinhardt L.W."/>
            <person name="Bailey B.A."/>
            <person name="Cohen S.P."/>
        </authorList>
    </citation>
    <scope>NUCLEOTIDE SEQUENCE [LARGE SCALE GENOMIC DNA]</scope>
    <source>
        <strain evidence="11 12">MS-2</strain>
    </source>
</reference>
<comment type="subcellular location">
    <subcellularLocation>
        <location evidence="1">Nucleus</location>
    </subcellularLocation>
</comment>
<keyword evidence="9" id="KW-0539">Nucleus</keyword>
<name>A0ABR2ZUJ6_9AGAR</name>
<evidence type="ECO:0000256" key="4">
    <source>
        <dbReference type="ARBA" id="ARBA00022491"/>
    </source>
</evidence>
<keyword evidence="8" id="KW-0804">Transcription</keyword>
<keyword evidence="4" id="KW-0678">Repressor</keyword>
<dbReference type="EC" id="3.5.1.98" evidence="3"/>
<dbReference type="PANTHER" id="PTHR10625">
    <property type="entry name" value="HISTONE DEACETYLASE HDAC1-RELATED"/>
    <property type="match status" value="1"/>
</dbReference>
<evidence type="ECO:0000256" key="8">
    <source>
        <dbReference type="ARBA" id="ARBA00023163"/>
    </source>
</evidence>
<keyword evidence="5" id="KW-0378">Hydrolase</keyword>
<evidence type="ECO:0000256" key="9">
    <source>
        <dbReference type="ARBA" id="ARBA00023242"/>
    </source>
</evidence>
<evidence type="ECO:0000256" key="3">
    <source>
        <dbReference type="ARBA" id="ARBA00012111"/>
    </source>
</evidence>
<dbReference type="PRINTS" id="PR01270">
    <property type="entry name" value="HDASUPER"/>
</dbReference>
<dbReference type="Gene3D" id="3.40.800.20">
    <property type="entry name" value="Histone deacetylase domain"/>
    <property type="match status" value="1"/>
</dbReference>
<sequence length="444" mass="48408">MISGTRMCSTSSTATDSRPPIAYIVSSDLVKYSSLLPSNPRRSYLVHTLVKDLGLLSPTYSATRRIQVLRPRIATYKDLEVYHSKAYLDFLLGESEDDEASPEDFGLEDDCPVFPGLGEYIKAIAGATLTASSALRVADIAICWDGGRHHAQKGRASGFCYVADCVMAILLLKKLPAIPLPNGEDDPPTRKARIMYLDLDVHFCDGVSQAFYQPTPISATGSNSKSGRQVLTLSIHHSAPGFFPASSLSGLPPPLEEVLDSENRFFDPYTLSIPLQRGLSSKAYYSIWPSVERVKDTFDPDYIVVQCGVDALAGDPGSNTASEPAGIGNWSLGGRTSQEGSLGWCVKEIMKWRGKKLLLGGGGYHAPNAARAWAYITSIALDCPLDLDTGIPVSHDAFPLYAPSFTLDVPPGNMEDRNSTSSLSEVKERFEWVCRVLEMDRLQK</sequence>
<dbReference type="Proteomes" id="UP001437256">
    <property type="component" value="Unassembled WGS sequence"/>
</dbReference>
<protein>
    <recommendedName>
        <fullName evidence="3">histone deacetylase</fullName>
        <ecNumber evidence="3">3.5.1.98</ecNumber>
    </recommendedName>
</protein>
<dbReference type="SUPFAM" id="SSF52768">
    <property type="entry name" value="Arginase/deacetylase"/>
    <property type="match status" value="1"/>
</dbReference>
<dbReference type="PANTHER" id="PTHR10625:SF14">
    <property type="entry name" value="HISTONE DEACETYLASE 8"/>
    <property type="match status" value="1"/>
</dbReference>
<evidence type="ECO:0000256" key="1">
    <source>
        <dbReference type="ARBA" id="ARBA00004123"/>
    </source>
</evidence>
<dbReference type="InterPro" id="IPR023801">
    <property type="entry name" value="His_deacetylse_dom"/>
</dbReference>
<evidence type="ECO:0000256" key="6">
    <source>
        <dbReference type="ARBA" id="ARBA00022853"/>
    </source>
</evidence>
<dbReference type="InterPro" id="IPR037138">
    <property type="entry name" value="His_deacetylse_dom_sf"/>
</dbReference>